<evidence type="ECO:0000259" key="1">
    <source>
        <dbReference type="Pfam" id="PF13456"/>
    </source>
</evidence>
<proteinExistence type="predicted"/>
<feature type="domain" description="RNase H type-1" evidence="1">
    <location>
        <begin position="249"/>
        <end position="351"/>
    </location>
</feature>
<evidence type="ECO:0008006" key="5">
    <source>
        <dbReference type="Google" id="ProtNLM"/>
    </source>
</evidence>
<dbReference type="InterPro" id="IPR026960">
    <property type="entry name" value="RVT-Znf"/>
</dbReference>
<dbReference type="InterPro" id="IPR002156">
    <property type="entry name" value="RNaseH_domain"/>
</dbReference>
<accession>A0A8X7Q7C3</accession>
<dbReference type="InterPro" id="IPR052929">
    <property type="entry name" value="RNase_H-like_EbsB-rel"/>
</dbReference>
<feature type="domain" description="Reverse transcriptase zinc-binding" evidence="2">
    <location>
        <begin position="53"/>
        <end position="141"/>
    </location>
</feature>
<dbReference type="InterPro" id="IPR044730">
    <property type="entry name" value="RNase_H-like_dom_plant"/>
</dbReference>
<dbReference type="AlphaFoldDB" id="A0A8X7Q7C3"/>
<dbReference type="PANTHER" id="PTHR47074:SF11">
    <property type="entry name" value="REVERSE TRANSCRIPTASE-LIKE PROTEIN"/>
    <property type="match status" value="1"/>
</dbReference>
<dbReference type="InterPro" id="IPR012337">
    <property type="entry name" value="RNaseH-like_sf"/>
</dbReference>
<evidence type="ECO:0000259" key="2">
    <source>
        <dbReference type="Pfam" id="PF13966"/>
    </source>
</evidence>
<dbReference type="SUPFAM" id="SSF53098">
    <property type="entry name" value="Ribonuclease H-like"/>
    <property type="match status" value="1"/>
</dbReference>
<dbReference type="OrthoDB" id="1050068at2759"/>
<comment type="caution">
    <text evidence="3">The sequence shown here is derived from an EMBL/GenBank/DDBJ whole genome shotgun (WGS) entry which is preliminary data.</text>
</comment>
<keyword evidence="4" id="KW-1185">Reference proteome</keyword>
<dbReference type="InterPro" id="IPR036397">
    <property type="entry name" value="RNaseH_sf"/>
</dbReference>
<dbReference type="CDD" id="cd06222">
    <property type="entry name" value="RNase_H_like"/>
    <property type="match status" value="1"/>
</dbReference>
<gene>
    <name evidence="3" type="ORF">Bca52824_071969</name>
</gene>
<dbReference type="GO" id="GO:0003676">
    <property type="term" value="F:nucleic acid binding"/>
    <property type="evidence" value="ECO:0007669"/>
    <property type="project" value="InterPro"/>
</dbReference>
<dbReference type="Proteomes" id="UP000886595">
    <property type="component" value="Unassembled WGS sequence"/>
</dbReference>
<reference evidence="3 4" key="1">
    <citation type="submission" date="2020-02" db="EMBL/GenBank/DDBJ databases">
        <authorList>
            <person name="Ma Q."/>
            <person name="Huang Y."/>
            <person name="Song X."/>
            <person name="Pei D."/>
        </authorList>
    </citation>
    <scope>NUCLEOTIDE SEQUENCE [LARGE SCALE GENOMIC DNA]</scope>
    <source>
        <strain evidence="3">Sxm20200214</strain>
        <tissue evidence="3">Leaf</tissue>
    </source>
</reference>
<organism evidence="3 4">
    <name type="scientific">Brassica carinata</name>
    <name type="common">Ethiopian mustard</name>
    <name type="synonym">Abyssinian cabbage</name>
    <dbReference type="NCBI Taxonomy" id="52824"/>
    <lineage>
        <taxon>Eukaryota</taxon>
        <taxon>Viridiplantae</taxon>
        <taxon>Streptophyta</taxon>
        <taxon>Embryophyta</taxon>
        <taxon>Tracheophyta</taxon>
        <taxon>Spermatophyta</taxon>
        <taxon>Magnoliopsida</taxon>
        <taxon>eudicotyledons</taxon>
        <taxon>Gunneridae</taxon>
        <taxon>Pentapetalae</taxon>
        <taxon>rosids</taxon>
        <taxon>malvids</taxon>
        <taxon>Brassicales</taxon>
        <taxon>Brassicaceae</taxon>
        <taxon>Brassiceae</taxon>
        <taxon>Brassica</taxon>
    </lineage>
</organism>
<dbReference type="EMBL" id="JAAMPC010000014">
    <property type="protein sequence ID" value="KAG2264890.1"/>
    <property type="molecule type" value="Genomic_DNA"/>
</dbReference>
<name>A0A8X7Q7C3_BRACI</name>
<dbReference type="Pfam" id="PF13966">
    <property type="entry name" value="zf-RVT"/>
    <property type="match status" value="1"/>
</dbReference>
<protein>
    <recommendedName>
        <fullName evidence="5">Reverse transcriptase zinc-binding domain-containing protein</fullName>
    </recommendedName>
</protein>
<dbReference type="Pfam" id="PF13456">
    <property type="entry name" value="RVT_3"/>
    <property type="match status" value="1"/>
</dbReference>
<dbReference type="Gene3D" id="3.30.420.10">
    <property type="entry name" value="Ribonuclease H-like superfamily/Ribonuclease H"/>
    <property type="match status" value="1"/>
</dbReference>
<dbReference type="GO" id="GO:0004523">
    <property type="term" value="F:RNA-DNA hybrid ribonuclease activity"/>
    <property type="evidence" value="ECO:0007669"/>
    <property type="project" value="InterPro"/>
</dbReference>
<evidence type="ECO:0000313" key="3">
    <source>
        <dbReference type="EMBL" id="KAG2264890.1"/>
    </source>
</evidence>
<sequence length="360" mass="40872">MVADLLDPQTNEWDLHKLQLHLPHYEEIIRLIIPSVQKPNDKQVWLPDPSGVYTSKSGYKKLFEEKVLDHPDPLDWMQLIWKLHVSPKLQHFLWRALKNALPVGAQLAIRGIQAELNCKRCGELESISHLFLSCPFAVEFWKKVPIQASRLGETELENLRDWLTAFVKSPSLPPVGLVSSPLILWLLWNLWTARNKLVFEGKIYHEEDIISKSIAEAKAWEEANVKRAKHQKKRTPVSKNPLNTPSCWCDGAWQESTKAGGMGWIIKNTKGEVISLAMREALRKARDSKLKSLQILSDSQVLVLALCEGRDMNEIAGVLQDIRNLATLFCPISFTFVPRLENLQADALASSGLDRLLVVT</sequence>
<dbReference type="PANTHER" id="PTHR47074">
    <property type="entry name" value="BNAC02G40300D PROTEIN"/>
    <property type="match status" value="1"/>
</dbReference>
<evidence type="ECO:0000313" key="4">
    <source>
        <dbReference type="Proteomes" id="UP000886595"/>
    </source>
</evidence>